<organism evidence="1 2">
    <name type="scientific">Jaapia argillacea MUCL 33604</name>
    <dbReference type="NCBI Taxonomy" id="933084"/>
    <lineage>
        <taxon>Eukaryota</taxon>
        <taxon>Fungi</taxon>
        <taxon>Dikarya</taxon>
        <taxon>Basidiomycota</taxon>
        <taxon>Agaricomycotina</taxon>
        <taxon>Agaricomycetes</taxon>
        <taxon>Agaricomycetidae</taxon>
        <taxon>Jaapiales</taxon>
        <taxon>Jaapiaceae</taxon>
        <taxon>Jaapia</taxon>
    </lineage>
</organism>
<keyword evidence="2" id="KW-1185">Reference proteome</keyword>
<dbReference type="AlphaFoldDB" id="A0A067PH30"/>
<evidence type="ECO:0000313" key="1">
    <source>
        <dbReference type="EMBL" id="KDQ54223.1"/>
    </source>
</evidence>
<dbReference type="Proteomes" id="UP000027265">
    <property type="component" value="Unassembled WGS sequence"/>
</dbReference>
<dbReference type="HOGENOM" id="CLU_2427307_0_0_1"/>
<evidence type="ECO:0000313" key="2">
    <source>
        <dbReference type="Proteomes" id="UP000027265"/>
    </source>
</evidence>
<protein>
    <submittedName>
        <fullName evidence="1">Uncharacterized protein</fullName>
    </submittedName>
</protein>
<accession>A0A067PH30</accession>
<reference evidence="2" key="1">
    <citation type="journal article" date="2014" name="Proc. Natl. Acad. Sci. U.S.A.">
        <title>Extensive sampling of basidiomycete genomes demonstrates inadequacy of the white-rot/brown-rot paradigm for wood decay fungi.</title>
        <authorList>
            <person name="Riley R."/>
            <person name="Salamov A.A."/>
            <person name="Brown D.W."/>
            <person name="Nagy L.G."/>
            <person name="Floudas D."/>
            <person name="Held B.W."/>
            <person name="Levasseur A."/>
            <person name="Lombard V."/>
            <person name="Morin E."/>
            <person name="Otillar R."/>
            <person name="Lindquist E.A."/>
            <person name="Sun H."/>
            <person name="LaButti K.M."/>
            <person name="Schmutz J."/>
            <person name="Jabbour D."/>
            <person name="Luo H."/>
            <person name="Baker S.E."/>
            <person name="Pisabarro A.G."/>
            <person name="Walton J.D."/>
            <person name="Blanchette R.A."/>
            <person name="Henrissat B."/>
            <person name="Martin F."/>
            <person name="Cullen D."/>
            <person name="Hibbett D.S."/>
            <person name="Grigoriev I.V."/>
        </authorList>
    </citation>
    <scope>NUCLEOTIDE SEQUENCE [LARGE SCALE GENOMIC DNA]</scope>
    <source>
        <strain evidence="2">MUCL 33604</strain>
    </source>
</reference>
<gene>
    <name evidence="1" type="ORF">JAAARDRAFT_402593</name>
</gene>
<dbReference type="EMBL" id="KL197729">
    <property type="protein sequence ID" value="KDQ54223.1"/>
    <property type="molecule type" value="Genomic_DNA"/>
</dbReference>
<proteinExistence type="predicted"/>
<sequence>MYELVFWSTFGPGCILYRLWLDKLSHNVICSTIAIGHCAFRHGVRWFWWYVSSCWSFFPLVSPLSSPLLRFLSFCFCFACLSRFASGTFVI</sequence>
<dbReference type="InParanoid" id="A0A067PH30"/>
<name>A0A067PH30_9AGAM</name>